<reference evidence="3 4" key="1">
    <citation type="submission" date="2018-03" db="EMBL/GenBank/DDBJ databases">
        <title>Genome sequence of the symbiotic type strain Mesorhizobium helmanticense CSLC115NT isolated from Lotus corniculatus nodules.</title>
        <authorList>
            <person name="Sannazzaro A.I."/>
            <person name="Torres Tejerizo G.A."/>
            <person name="Dip D."/>
            <person name="Caballero M."/>
            <person name="Pistorio M."/>
            <person name="Estrella M.J."/>
        </authorList>
    </citation>
    <scope>NUCLEOTIDE SEQUENCE [LARGE SCALE GENOMIC DNA]</scope>
    <source>
        <strain evidence="3 4">CSLC115N</strain>
    </source>
</reference>
<dbReference type="AlphaFoldDB" id="A0A2T4IQY4"/>
<comment type="caution">
    <text evidence="3">The sequence shown here is derived from an EMBL/GenBank/DDBJ whole genome shotgun (WGS) entry which is preliminary data.</text>
</comment>
<organism evidence="3 4">
    <name type="scientific">Mesorhizobium helmanticense</name>
    <dbReference type="NCBI Taxonomy" id="1776423"/>
    <lineage>
        <taxon>Bacteria</taxon>
        <taxon>Pseudomonadati</taxon>
        <taxon>Pseudomonadota</taxon>
        <taxon>Alphaproteobacteria</taxon>
        <taxon>Hyphomicrobiales</taxon>
        <taxon>Phyllobacteriaceae</taxon>
        <taxon>Mesorhizobium</taxon>
    </lineage>
</organism>
<dbReference type="InterPro" id="IPR036165">
    <property type="entry name" value="YefM-like_sf"/>
</dbReference>
<dbReference type="OrthoDB" id="517402at2"/>
<evidence type="ECO:0000256" key="2">
    <source>
        <dbReference type="RuleBase" id="RU362080"/>
    </source>
</evidence>
<evidence type="ECO:0000256" key="1">
    <source>
        <dbReference type="ARBA" id="ARBA00009981"/>
    </source>
</evidence>
<dbReference type="EMBL" id="PZJX01000042">
    <property type="protein sequence ID" value="PTE08072.1"/>
    <property type="molecule type" value="Genomic_DNA"/>
</dbReference>
<keyword evidence="4" id="KW-1185">Reference proteome</keyword>
<gene>
    <name evidence="3" type="ORF">C9427_22865</name>
</gene>
<accession>A0A2T4IQY4</accession>
<evidence type="ECO:0000313" key="4">
    <source>
        <dbReference type="Proteomes" id="UP000240259"/>
    </source>
</evidence>
<dbReference type="InterPro" id="IPR006442">
    <property type="entry name" value="Antitoxin_Phd/YefM"/>
</dbReference>
<dbReference type="Gene3D" id="3.40.1620.10">
    <property type="entry name" value="YefM-like domain"/>
    <property type="match status" value="1"/>
</dbReference>
<protein>
    <recommendedName>
        <fullName evidence="2">Antitoxin</fullName>
    </recommendedName>
</protein>
<comment type="similarity">
    <text evidence="1 2">Belongs to the phD/YefM antitoxin family.</text>
</comment>
<dbReference type="Proteomes" id="UP000240259">
    <property type="component" value="Unassembled WGS sequence"/>
</dbReference>
<comment type="function">
    <text evidence="2">Antitoxin component of a type II toxin-antitoxin (TA) system.</text>
</comment>
<dbReference type="SUPFAM" id="SSF143120">
    <property type="entry name" value="YefM-like"/>
    <property type="match status" value="1"/>
</dbReference>
<dbReference type="RefSeq" id="WP_107651356.1">
    <property type="nucleotide sequence ID" value="NZ_PZJX01000042.1"/>
</dbReference>
<proteinExistence type="inferred from homology"/>
<sequence length="81" mass="8975">MRTMQVREAKASLSALVEAAANGEPTTITKHGKPTAMVVPIEQGRKLYPQGSQKDFVDFLLQYPGGIELERNQSPSREVEF</sequence>
<dbReference type="Pfam" id="PF02604">
    <property type="entry name" value="PhdYeFM_antitox"/>
    <property type="match status" value="1"/>
</dbReference>
<dbReference type="NCBIfam" id="TIGR01552">
    <property type="entry name" value="phd_fam"/>
    <property type="match status" value="1"/>
</dbReference>
<evidence type="ECO:0000313" key="3">
    <source>
        <dbReference type="EMBL" id="PTE08072.1"/>
    </source>
</evidence>
<name>A0A2T4IQY4_9HYPH</name>